<gene>
    <name evidence="2" type="ORF">Fadolivirus_1_1235</name>
</gene>
<evidence type="ECO:0000256" key="1">
    <source>
        <dbReference type="SAM" id="Coils"/>
    </source>
</evidence>
<protein>
    <submittedName>
        <fullName evidence="2">Uncharacterized protein</fullName>
    </submittedName>
</protein>
<evidence type="ECO:0000313" key="2">
    <source>
        <dbReference type="EMBL" id="QKF94693.1"/>
    </source>
</evidence>
<proteinExistence type="predicted"/>
<sequence length="163" mass="19379">MSQYTEMNEIKQRLDNLEAMFNSKQQEKSRDLWPSQSQTKIQIDDLLKQIDTLKKKNNELENQVKDLQDKNEQLLNSAEINRLDSMGELSKKRIDEFVEELLKNENVNIDYLPDFVERQIYRNTINITFKLLNKLFNTTSVKFMGHKLKLEIEPLLESEIKTI</sequence>
<evidence type="ECO:0000313" key="3">
    <source>
        <dbReference type="Proteomes" id="UP001162001"/>
    </source>
</evidence>
<organism evidence="2 3">
    <name type="scientific">Fadolivirus FV1/VV64</name>
    <dbReference type="NCBI Taxonomy" id="3070911"/>
    <lineage>
        <taxon>Viruses</taxon>
        <taxon>Varidnaviria</taxon>
        <taxon>Bamfordvirae</taxon>
        <taxon>Nucleocytoviricota</taxon>
        <taxon>Megaviricetes</taxon>
        <taxon>Imitervirales</taxon>
        <taxon>Mimiviridae</taxon>
        <taxon>Klosneuvirinae</taxon>
        <taxon>Fadolivirus</taxon>
        <taxon>Fadolivirus algeromassiliense</taxon>
    </lineage>
</organism>
<dbReference type="EMBL" id="MT418680">
    <property type="protein sequence ID" value="QKF94693.1"/>
    <property type="molecule type" value="Genomic_DNA"/>
</dbReference>
<keyword evidence="1" id="KW-0175">Coiled coil</keyword>
<name>A0A7D3URI4_9VIRU</name>
<keyword evidence="3" id="KW-1185">Reference proteome</keyword>
<accession>A0A7D3URI4</accession>
<reference evidence="2 3" key="1">
    <citation type="submission" date="2020-04" db="EMBL/GenBank/DDBJ databases">
        <title>Advantages and limits of metagenomic assembly and binning of a giant virus.</title>
        <authorList>
            <person name="Schulz F."/>
            <person name="Andreani J."/>
            <person name="Francis R."/>
            <person name="Boudjemaa H."/>
            <person name="Bou Khalil J.Y."/>
            <person name="Lee J."/>
            <person name="La Scola B."/>
            <person name="Woyke T."/>
        </authorList>
    </citation>
    <scope>NUCLEOTIDE SEQUENCE [LARGE SCALE GENOMIC DNA]</scope>
    <source>
        <strain evidence="2 3">FV1/VV64</strain>
    </source>
</reference>
<feature type="coiled-coil region" evidence="1">
    <location>
        <begin position="7"/>
        <end position="77"/>
    </location>
</feature>
<dbReference type="Proteomes" id="UP001162001">
    <property type="component" value="Segment"/>
</dbReference>